<comment type="subcellular location">
    <subcellularLocation>
        <location evidence="10">Cell membrane</location>
        <topology evidence="10">Multi-pass membrane protein</topology>
    </subcellularLocation>
</comment>
<dbReference type="HAMAP" id="MF_01043">
    <property type="entry name" value="PlsY"/>
    <property type="match status" value="1"/>
</dbReference>
<evidence type="ECO:0000256" key="6">
    <source>
        <dbReference type="ARBA" id="ARBA00023098"/>
    </source>
</evidence>
<comment type="subunit">
    <text evidence="10">Probably interacts with PlsX.</text>
</comment>
<evidence type="ECO:0000256" key="4">
    <source>
        <dbReference type="ARBA" id="ARBA00022692"/>
    </source>
</evidence>
<comment type="function">
    <text evidence="10">Catalyzes the transfer of an acyl group from acyl-phosphate (acyl-PO(4)) to glycerol-3-phosphate (G3P) to form lysophosphatidic acid (LPA). This enzyme utilizes acyl-phosphate as fatty acyl donor, but not acyl-CoA or acyl-ACP.</text>
</comment>
<feature type="transmembrane region" description="Helical" evidence="10">
    <location>
        <begin position="150"/>
        <end position="174"/>
    </location>
</feature>
<dbReference type="RefSeq" id="WP_207299639.1">
    <property type="nucleotide sequence ID" value="NZ_CP071444.1"/>
</dbReference>
<feature type="transmembrane region" description="Helical" evidence="10">
    <location>
        <begin position="6"/>
        <end position="22"/>
    </location>
</feature>
<reference evidence="11" key="1">
    <citation type="submission" date="2021-03" db="EMBL/GenBank/DDBJ databases">
        <title>Alkalibacter marinus sp. nov., isolated from tidal flat sediment.</title>
        <authorList>
            <person name="Namirimu T."/>
            <person name="Yang J.-A."/>
            <person name="Yang S.-H."/>
            <person name="Kim Y.-J."/>
            <person name="Kwon K.K."/>
        </authorList>
    </citation>
    <scope>NUCLEOTIDE SEQUENCE</scope>
    <source>
        <strain evidence="11">ES005</strain>
    </source>
</reference>
<dbReference type="GO" id="GO:0043772">
    <property type="term" value="F:acyl-phosphate glycerol-3-phosphate acyltransferase activity"/>
    <property type="evidence" value="ECO:0007669"/>
    <property type="project" value="UniProtKB-UniRule"/>
</dbReference>
<keyword evidence="9 10" id="KW-1208">Phospholipid metabolism</keyword>
<keyword evidence="8 10" id="KW-0594">Phospholipid biosynthesis</keyword>
<sequence length="198" mass="21328">MDFILVILSYFIGNISFAYLLVKWKTKKDIRNFGSGNAGTTNVLRVLGKKYAVLVLLGDVFKGVAAILLAKAFASNEITVVLSGLAVIAGHNWPAFMGFRGGKGIATSIGVFMMYDPMAALICIGIGVGLIALTRYVSLGSITGVALLPFIIYFLRGVGLPLAFALVISVFSVYRHRGNIKRLLQGNENKLGQKKPIE</sequence>
<evidence type="ECO:0000256" key="2">
    <source>
        <dbReference type="ARBA" id="ARBA00022516"/>
    </source>
</evidence>
<evidence type="ECO:0000256" key="8">
    <source>
        <dbReference type="ARBA" id="ARBA00023209"/>
    </source>
</evidence>
<comment type="catalytic activity">
    <reaction evidence="10">
        <text>an acyl phosphate + sn-glycerol 3-phosphate = a 1-acyl-sn-glycero-3-phosphate + phosphate</text>
        <dbReference type="Rhea" id="RHEA:34075"/>
        <dbReference type="ChEBI" id="CHEBI:43474"/>
        <dbReference type="ChEBI" id="CHEBI:57597"/>
        <dbReference type="ChEBI" id="CHEBI:57970"/>
        <dbReference type="ChEBI" id="CHEBI:59918"/>
        <dbReference type="EC" id="2.3.1.275"/>
    </reaction>
</comment>
<gene>
    <name evidence="10 11" type="primary">plsY</name>
    <name evidence="11" type="ORF">J0B03_10970</name>
</gene>
<evidence type="ECO:0000256" key="1">
    <source>
        <dbReference type="ARBA" id="ARBA00022475"/>
    </source>
</evidence>
<keyword evidence="6 10" id="KW-0443">Lipid metabolism</keyword>
<comment type="similarity">
    <text evidence="10">Belongs to the PlsY family.</text>
</comment>
<dbReference type="NCBIfam" id="TIGR00023">
    <property type="entry name" value="glycerol-3-phosphate 1-O-acyltransferase PlsY"/>
    <property type="match status" value="1"/>
</dbReference>
<evidence type="ECO:0000256" key="7">
    <source>
        <dbReference type="ARBA" id="ARBA00023136"/>
    </source>
</evidence>
<keyword evidence="7 10" id="KW-0472">Membrane</keyword>
<keyword evidence="2 10" id="KW-0444">Lipid biosynthesis</keyword>
<keyword evidence="1 10" id="KW-1003">Cell membrane</keyword>
<dbReference type="GO" id="GO:0008654">
    <property type="term" value="P:phospholipid biosynthetic process"/>
    <property type="evidence" value="ECO:0007669"/>
    <property type="project" value="UniProtKB-UniRule"/>
</dbReference>
<keyword evidence="11" id="KW-0012">Acyltransferase</keyword>
<dbReference type="EMBL" id="CP071444">
    <property type="protein sequence ID" value="QSX08297.1"/>
    <property type="molecule type" value="Genomic_DNA"/>
</dbReference>
<dbReference type="Pfam" id="PF02660">
    <property type="entry name" value="G3P_acyltransf"/>
    <property type="match status" value="1"/>
</dbReference>
<evidence type="ECO:0000313" key="12">
    <source>
        <dbReference type="Proteomes" id="UP000663499"/>
    </source>
</evidence>
<name>A0A974XEC8_9FIRM</name>
<evidence type="ECO:0000256" key="9">
    <source>
        <dbReference type="ARBA" id="ARBA00023264"/>
    </source>
</evidence>
<dbReference type="GO" id="GO:0005886">
    <property type="term" value="C:plasma membrane"/>
    <property type="evidence" value="ECO:0007669"/>
    <property type="project" value="UniProtKB-SubCell"/>
</dbReference>
<organism evidence="11 12">
    <name type="scientific">Alkalibacter rhizosphaerae</name>
    <dbReference type="NCBI Taxonomy" id="2815577"/>
    <lineage>
        <taxon>Bacteria</taxon>
        <taxon>Bacillati</taxon>
        <taxon>Bacillota</taxon>
        <taxon>Clostridia</taxon>
        <taxon>Eubacteriales</taxon>
        <taxon>Eubacteriaceae</taxon>
        <taxon>Alkalibacter</taxon>
    </lineage>
</organism>
<evidence type="ECO:0000256" key="3">
    <source>
        <dbReference type="ARBA" id="ARBA00022679"/>
    </source>
</evidence>
<feature type="transmembrane region" description="Helical" evidence="10">
    <location>
        <begin position="80"/>
        <end position="99"/>
    </location>
</feature>
<comment type="pathway">
    <text evidence="10">Lipid metabolism; phospholipid metabolism.</text>
</comment>
<keyword evidence="3 10" id="KW-0808">Transferase</keyword>
<keyword evidence="4 10" id="KW-0812">Transmembrane</keyword>
<dbReference type="InterPro" id="IPR003811">
    <property type="entry name" value="G3P_acylTferase_PlsY"/>
</dbReference>
<dbReference type="PANTHER" id="PTHR30309">
    <property type="entry name" value="INNER MEMBRANE PROTEIN YGIH"/>
    <property type="match status" value="1"/>
</dbReference>
<dbReference type="KEGG" id="alka:J0B03_10970"/>
<evidence type="ECO:0000256" key="10">
    <source>
        <dbReference type="HAMAP-Rule" id="MF_01043"/>
    </source>
</evidence>
<dbReference type="SMART" id="SM01207">
    <property type="entry name" value="G3P_acyltransf"/>
    <property type="match status" value="1"/>
</dbReference>
<feature type="transmembrane region" description="Helical" evidence="10">
    <location>
        <begin position="119"/>
        <end position="138"/>
    </location>
</feature>
<keyword evidence="12" id="KW-1185">Reference proteome</keyword>
<protein>
    <recommendedName>
        <fullName evidence="10">Glycerol-3-phosphate acyltransferase</fullName>
    </recommendedName>
    <alternativeName>
        <fullName evidence="10">Acyl-PO4 G3P acyltransferase</fullName>
    </alternativeName>
    <alternativeName>
        <fullName evidence="10">Acyl-phosphate--glycerol-3-phosphate acyltransferase</fullName>
    </alternativeName>
    <alternativeName>
        <fullName evidence="10">G3P acyltransferase</fullName>
        <shortName evidence="10">GPAT</shortName>
        <ecNumber evidence="10">2.3.1.275</ecNumber>
    </alternativeName>
    <alternativeName>
        <fullName evidence="10">Lysophosphatidic acid synthase</fullName>
        <shortName evidence="10">LPA synthase</shortName>
    </alternativeName>
</protein>
<feature type="transmembrane region" description="Helical" evidence="10">
    <location>
        <begin position="51"/>
        <end position="74"/>
    </location>
</feature>
<evidence type="ECO:0000256" key="5">
    <source>
        <dbReference type="ARBA" id="ARBA00022989"/>
    </source>
</evidence>
<dbReference type="AlphaFoldDB" id="A0A974XEC8"/>
<dbReference type="PANTHER" id="PTHR30309:SF0">
    <property type="entry name" value="GLYCEROL-3-PHOSPHATE ACYLTRANSFERASE-RELATED"/>
    <property type="match status" value="1"/>
</dbReference>
<keyword evidence="5 10" id="KW-1133">Transmembrane helix</keyword>
<dbReference type="EC" id="2.3.1.275" evidence="10"/>
<proteinExistence type="inferred from homology"/>
<dbReference type="Proteomes" id="UP000663499">
    <property type="component" value="Chromosome"/>
</dbReference>
<accession>A0A974XEC8</accession>
<evidence type="ECO:0000313" key="11">
    <source>
        <dbReference type="EMBL" id="QSX08297.1"/>
    </source>
</evidence>